<feature type="compositionally biased region" description="Basic and acidic residues" evidence="5">
    <location>
        <begin position="307"/>
        <end position="316"/>
    </location>
</feature>
<protein>
    <submittedName>
        <fullName evidence="7">GTP-binding protein</fullName>
    </submittedName>
</protein>
<evidence type="ECO:0000313" key="7">
    <source>
        <dbReference type="EMBL" id="KAI9632588.1"/>
    </source>
</evidence>
<dbReference type="AlphaFoldDB" id="A0AA38H176"/>
<dbReference type="Pfam" id="PF01926">
    <property type="entry name" value="MMR_HSR1"/>
    <property type="match status" value="1"/>
</dbReference>
<feature type="compositionally biased region" description="Basic and acidic residues" evidence="5">
    <location>
        <begin position="259"/>
        <end position="269"/>
    </location>
</feature>
<dbReference type="PANTHER" id="PTHR45709">
    <property type="entry name" value="LARGE SUBUNIT GTPASE 1 HOMOLOG-RELATED"/>
    <property type="match status" value="1"/>
</dbReference>
<evidence type="ECO:0000256" key="1">
    <source>
        <dbReference type="ARBA" id="ARBA00022490"/>
    </source>
</evidence>
<dbReference type="EMBL" id="JAKWFO010000014">
    <property type="protein sequence ID" value="KAI9632588.1"/>
    <property type="molecule type" value="Genomic_DNA"/>
</dbReference>
<dbReference type="InterPro" id="IPR027417">
    <property type="entry name" value="P-loop_NTPase"/>
</dbReference>
<organism evidence="7 8">
    <name type="scientific">Dioszegia hungarica</name>
    <dbReference type="NCBI Taxonomy" id="4972"/>
    <lineage>
        <taxon>Eukaryota</taxon>
        <taxon>Fungi</taxon>
        <taxon>Dikarya</taxon>
        <taxon>Basidiomycota</taxon>
        <taxon>Agaricomycotina</taxon>
        <taxon>Tremellomycetes</taxon>
        <taxon>Tremellales</taxon>
        <taxon>Bulleribasidiaceae</taxon>
        <taxon>Dioszegia</taxon>
    </lineage>
</organism>
<feature type="region of interest" description="Disordered" evidence="5">
    <location>
        <begin position="592"/>
        <end position="761"/>
    </location>
</feature>
<name>A0AA38H176_9TREE</name>
<feature type="region of interest" description="Disordered" evidence="5">
    <location>
        <begin position="259"/>
        <end position="334"/>
    </location>
</feature>
<feature type="compositionally biased region" description="Basic residues" evidence="5">
    <location>
        <begin position="743"/>
        <end position="761"/>
    </location>
</feature>
<dbReference type="GO" id="GO:0000054">
    <property type="term" value="P:ribosomal subunit export from nucleus"/>
    <property type="evidence" value="ECO:0007669"/>
    <property type="project" value="TreeGrafter"/>
</dbReference>
<evidence type="ECO:0000313" key="8">
    <source>
        <dbReference type="Proteomes" id="UP001164286"/>
    </source>
</evidence>
<dbReference type="Proteomes" id="UP001164286">
    <property type="component" value="Unassembled WGS sequence"/>
</dbReference>
<keyword evidence="2" id="KW-0547">Nucleotide-binding</keyword>
<dbReference type="InterPro" id="IPR043358">
    <property type="entry name" value="GNL1-like"/>
</dbReference>
<evidence type="ECO:0000256" key="4">
    <source>
        <dbReference type="ARBA" id="ARBA00023134"/>
    </source>
</evidence>
<dbReference type="PANTHER" id="PTHR45709:SF2">
    <property type="entry name" value="LARGE SUBUNIT GTPASE 1 HOMOLOG"/>
    <property type="match status" value="1"/>
</dbReference>
<dbReference type="GO" id="GO:0005829">
    <property type="term" value="C:cytosol"/>
    <property type="evidence" value="ECO:0007669"/>
    <property type="project" value="TreeGrafter"/>
</dbReference>
<evidence type="ECO:0000256" key="5">
    <source>
        <dbReference type="SAM" id="MobiDB-lite"/>
    </source>
</evidence>
<evidence type="ECO:0000256" key="2">
    <source>
        <dbReference type="ARBA" id="ARBA00022741"/>
    </source>
</evidence>
<reference evidence="7" key="1">
    <citation type="journal article" date="2022" name="G3 (Bethesda)">
        <title>High quality genome of the basidiomycete yeast Dioszegia hungarica PDD-24b-2 isolated from cloud water.</title>
        <authorList>
            <person name="Jarrige D."/>
            <person name="Haridas S."/>
            <person name="Bleykasten-Grosshans C."/>
            <person name="Joly M."/>
            <person name="Nadalig T."/>
            <person name="Sancelme M."/>
            <person name="Vuilleumier S."/>
            <person name="Grigoriev I.V."/>
            <person name="Amato P."/>
            <person name="Bringel F."/>
        </authorList>
    </citation>
    <scope>NUCLEOTIDE SEQUENCE</scope>
    <source>
        <strain evidence="7">PDD-24b-2</strain>
    </source>
</reference>
<proteinExistence type="predicted"/>
<dbReference type="GeneID" id="77728376"/>
<feature type="compositionally biased region" description="Acidic residues" evidence="5">
    <location>
        <begin position="317"/>
        <end position="334"/>
    </location>
</feature>
<feature type="compositionally biased region" description="Acidic residues" evidence="5">
    <location>
        <begin position="270"/>
        <end position="306"/>
    </location>
</feature>
<feature type="compositionally biased region" description="Low complexity" evidence="5">
    <location>
        <begin position="613"/>
        <end position="622"/>
    </location>
</feature>
<dbReference type="InterPro" id="IPR006073">
    <property type="entry name" value="GTP-bd"/>
</dbReference>
<dbReference type="RefSeq" id="XP_052942365.1">
    <property type="nucleotide sequence ID" value="XM_053089171.1"/>
</dbReference>
<keyword evidence="4" id="KW-0342">GTP-binding</keyword>
<feature type="domain" description="G" evidence="6">
    <location>
        <begin position="406"/>
        <end position="462"/>
    </location>
</feature>
<gene>
    <name evidence="7" type="ORF">MKK02DRAFT_35410</name>
</gene>
<dbReference type="CDD" id="cd01857">
    <property type="entry name" value="HSR1_MMR1"/>
    <property type="match status" value="1"/>
</dbReference>
<dbReference type="Gene3D" id="3.40.50.300">
    <property type="entry name" value="P-loop containing nucleotide triphosphate hydrolases"/>
    <property type="match status" value="2"/>
</dbReference>
<feature type="compositionally biased region" description="Polar residues" evidence="5">
    <location>
        <begin position="655"/>
        <end position="670"/>
    </location>
</feature>
<evidence type="ECO:0000259" key="6">
    <source>
        <dbReference type="Pfam" id="PF01926"/>
    </source>
</evidence>
<dbReference type="SUPFAM" id="SSF52540">
    <property type="entry name" value="P-loop containing nucleoside triphosphate hydrolases"/>
    <property type="match status" value="1"/>
</dbReference>
<keyword evidence="1" id="KW-0963">Cytoplasm</keyword>
<dbReference type="GO" id="GO:0003924">
    <property type="term" value="F:GTPase activity"/>
    <property type="evidence" value="ECO:0007669"/>
    <property type="project" value="InterPro"/>
</dbReference>
<dbReference type="GO" id="GO:0005525">
    <property type="term" value="F:GTP binding"/>
    <property type="evidence" value="ECO:0007669"/>
    <property type="project" value="UniProtKB-KW"/>
</dbReference>
<accession>A0AA38H176</accession>
<comment type="caution">
    <text evidence="7">The sequence shown here is derived from an EMBL/GenBank/DDBJ whole genome shotgun (WGS) entry which is preliminary data.</text>
</comment>
<keyword evidence="8" id="KW-1185">Reference proteome</keyword>
<evidence type="ECO:0000256" key="3">
    <source>
        <dbReference type="ARBA" id="ARBA00022801"/>
    </source>
</evidence>
<keyword evidence="3" id="KW-0378">Hydrolase</keyword>
<sequence>MPLARTKASSSGLGKALINRKAKEAVAPKESGLYSLDESNPLQSVTHERDLDEFLANAALADADFTTERSKLRIIAGPGVSTSGENPFLLNEQEEKVVKAKQRDLRSELRVPRRPAWTRHTTRQELEKQERESFLDWRRSLAALGEDSSLLMTPFERNIQLWRQLWRVLERSHLVVQIVDARNPLGFRCVDLEAYVEEIGDDSAEAAVPGKGKRRSLLLINKADLLTVEQRGVWADYFERHRITYAFFSATNAAAALEQADKQRRRAEGDYEEEESDEEEGDAAEQSDDEEVSGEEVEPESDDNEDIAAKVDKLDIGDDEEGWSTEGEDTEDAELAGEVEKKLTEGQTVPLQEVAREVAETAAEGDEHPRTRVLSVTELEDLFIGSAPPLSEFATQRDPTPTKLVVGLVGYPNVGKSSTINALLGSKKVSVSSTPGKTKHFQTLVLSDEITLCDCPGLVFPQFANTQADMVVDGVLPIDQMKEYSAPVDLLCRRIPREIIEGTYGIRIDVVGVEEGGTGKMGWEEMLSAYAIARGMTRASFGMPDTSRAARHILKDYVNARLLFAHPPPNMTADDYMRTSREETLDRLEEEFRNGRKRAPATHVTKNADTFVAPARRAPAAGAEEDDDAESTVPESENQVEEAPTPFGLRDRQATSRQIKANAASAPTRTGKQKAAALDDYYFTESGPAPRPVISGRRQAPMEQEEGLGYSRQKVYPHQRRLGPDGQPLLQPPEGPRSGVGSNKKHFKVKEGKKRSGRGYD</sequence>